<dbReference type="Gene3D" id="2.10.70.100">
    <property type="match status" value="1"/>
</dbReference>
<dbReference type="SMART" id="SM00387">
    <property type="entry name" value="HATPase_c"/>
    <property type="match status" value="1"/>
</dbReference>
<evidence type="ECO:0000256" key="5">
    <source>
        <dbReference type="ARBA" id="ARBA00022777"/>
    </source>
</evidence>
<feature type="domain" description="PAC" evidence="10">
    <location>
        <begin position="634"/>
        <end position="686"/>
    </location>
</feature>
<dbReference type="InterPro" id="IPR001610">
    <property type="entry name" value="PAC"/>
</dbReference>
<dbReference type="InterPro" id="IPR029016">
    <property type="entry name" value="GAF-like_dom_sf"/>
</dbReference>
<proteinExistence type="predicted"/>
<dbReference type="SUPFAM" id="SSF52172">
    <property type="entry name" value="CheY-like"/>
    <property type="match status" value="1"/>
</dbReference>
<dbReference type="PROSITE" id="PS50113">
    <property type="entry name" value="PAC"/>
    <property type="match status" value="2"/>
</dbReference>
<dbReference type="EMBL" id="QLMC01000002">
    <property type="protein sequence ID" value="RAK00212.1"/>
    <property type="molecule type" value="Genomic_DNA"/>
</dbReference>
<dbReference type="InterPro" id="IPR000014">
    <property type="entry name" value="PAS"/>
</dbReference>
<dbReference type="Gene3D" id="3.30.450.40">
    <property type="match status" value="1"/>
</dbReference>
<evidence type="ECO:0000256" key="3">
    <source>
        <dbReference type="ARBA" id="ARBA00022553"/>
    </source>
</evidence>
<evidence type="ECO:0000256" key="4">
    <source>
        <dbReference type="ARBA" id="ARBA00022679"/>
    </source>
</evidence>
<dbReference type="Gene3D" id="3.30.565.10">
    <property type="entry name" value="Histidine kinase-like ATPase, C-terminal domain"/>
    <property type="match status" value="1"/>
</dbReference>
<dbReference type="SUPFAM" id="SSF55785">
    <property type="entry name" value="PYP-like sensor domain (PAS domain)"/>
    <property type="match status" value="4"/>
</dbReference>
<dbReference type="CDD" id="cd00082">
    <property type="entry name" value="HisKA"/>
    <property type="match status" value="1"/>
</dbReference>
<dbReference type="PROSITE" id="PS50110">
    <property type="entry name" value="RESPONSE_REGULATORY"/>
    <property type="match status" value="1"/>
</dbReference>
<feature type="domain" description="PAC" evidence="10">
    <location>
        <begin position="213"/>
        <end position="265"/>
    </location>
</feature>
<dbReference type="Pfam" id="PF08447">
    <property type="entry name" value="PAS_3"/>
    <property type="match status" value="1"/>
</dbReference>
<dbReference type="InterPro" id="IPR000700">
    <property type="entry name" value="PAS-assoc_C"/>
</dbReference>
<protein>
    <recommendedName>
        <fullName evidence="2">histidine kinase</fullName>
        <ecNumber evidence="2">2.7.13.3</ecNumber>
    </recommendedName>
</protein>
<dbReference type="Pfam" id="PF13188">
    <property type="entry name" value="PAS_8"/>
    <property type="match status" value="2"/>
</dbReference>
<dbReference type="CDD" id="cd00130">
    <property type="entry name" value="PAS"/>
    <property type="match status" value="1"/>
</dbReference>
<name>A0A327X1Y8_LARAB</name>
<comment type="caution">
    <text evidence="11">The sequence shown here is derived from an EMBL/GenBank/DDBJ whole genome shotgun (WGS) entry which is preliminary data.</text>
</comment>
<keyword evidence="12" id="KW-1185">Reference proteome</keyword>
<dbReference type="PANTHER" id="PTHR43547">
    <property type="entry name" value="TWO-COMPONENT HISTIDINE KINASE"/>
    <property type="match status" value="1"/>
</dbReference>
<dbReference type="FunFam" id="3.30.565.10:FF:000006">
    <property type="entry name" value="Sensor histidine kinase WalK"/>
    <property type="match status" value="1"/>
</dbReference>
<evidence type="ECO:0000259" key="8">
    <source>
        <dbReference type="PROSITE" id="PS50109"/>
    </source>
</evidence>
<feature type="coiled-coil region" evidence="7">
    <location>
        <begin position="670"/>
        <end position="697"/>
    </location>
</feature>
<feature type="modified residue" description="4-aspartylphosphate" evidence="6">
    <location>
        <position position="985"/>
    </location>
</feature>
<keyword evidence="7" id="KW-0175">Coiled coil</keyword>
<keyword evidence="3 6" id="KW-0597">Phosphoprotein</keyword>
<dbReference type="SUPFAM" id="SSF55781">
    <property type="entry name" value="GAF domain-like"/>
    <property type="match status" value="1"/>
</dbReference>
<dbReference type="Pfam" id="PF13426">
    <property type="entry name" value="PAS_9"/>
    <property type="match status" value="1"/>
</dbReference>
<dbReference type="AlphaFoldDB" id="A0A327X1Y8"/>
<dbReference type="RefSeq" id="WP_111627971.1">
    <property type="nucleotide sequence ID" value="NZ_QLMC01000002.1"/>
</dbReference>
<evidence type="ECO:0000259" key="9">
    <source>
        <dbReference type="PROSITE" id="PS50110"/>
    </source>
</evidence>
<dbReference type="SUPFAM" id="SSF55874">
    <property type="entry name" value="ATPase domain of HSP90 chaperone/DNA topoisomerase II/histidine kinase"/>
    <property type="match status" value="1"/>
</dbReference>
<dbReference type="Proteomes" id="UP000248790">
    <property type="component" value="Unassembled WGS sequence"/>
</dbReference>
<evidence type="ECO:0000256" key="6">
    <source>
        <dbReference type="PROSITE-ProRule" id="PRU00169"/>
    </source>
</evidence>
<keyword evidence="5" id="KW-0418">Kinase</keyword>
<dbReference type="PROSITE" id="PS50109">
    <property type="entry name" value="HIS_KIN"/>
    <property type="match status" value="1"/>
</dbReference>
<dbReference type="OrthoDB" id="9808408at2"/>
<dbReference type="SUPFAM" id="SSF47384">
    <property type="entry name" value="Homodimeric domain of signal transducing histidine kinase"/>
    <property type="match status" value="1"/>
</dbReference>
<dbReference type="InterPro" id="IPR001789">
    <property type="entry name" value="Sig_transdc_resp-reg_receiver"/>
</dbReference>
<evidence type="ECO:0000256" key="7">
    <source>
        <dbReference type="SAM" id="Coils"/>
    </source>
</evidence>
<dbReference type="SMART" id="SM00448">
    <property type="entry name" value="REC"/>
    <property type="match status" value="1"/>
</dbReference>
<dbReference type="InterPro" id="IPR036097">
    <property type="entry name" value="HisK_dim/P_sf"/>
</dbReference>
<dbReference type="Pfam" id="PF00072">
    <property type="entry name" value="Response_reg"/>
    <property type="match status" value="1"/>
</dbReference>
<dbReference type="GO" id="GO:0000155">
    <property type="term" value="F:phosphorelay sensor kinase activity"/>
    <property type="evidence" value="ECO:0007669"/>
    <property type="project" value="InterPro"/>
</dbReference>
<dbReference type="NCBIfam" id="TIGR00229">
    <property type="entry name" value="sensory_box"/>
    <property type="match status" value="2"/>
</dbReference>
<keyword evidence="4" id="KW-0808">Transferase</keyword>
<sequence>MAKPELQTDTLLSMYRTAFETMSQGFCILEKVPTPADTPSDFRYLLTNPAFEQQFELRGIVGKTIRQVISEVEERIVAYFDQVALTGQPIQFQGYVASLDTWMDAQVVRLEGYELPRIAVRFDNITERKKAEETLQLNHLWLTLAMRSAGAGWGSWDLVTGNIEWSAEAKEIIGLTASEEAHTVESWLSRVHPEDRPKVEAEADEMVTQRKEFDCEYRVVHDDGQVRWLRGTGRLLYDKTGAAYRSTGLVMDITERRQIDQALRQSEEKYRLLFRSIGEGFCLIKLRFDDQGQAVDYRFLDMNHSFEKLTGIYNGVGRWMRDIEPRIEQHWFDIYGEVARTGQDRRFEAQAEALGRWYDVYAFRVGSPREHTVGLLFNDITQRKRQQAHQALLTDISEAIMNLADSDTILNVVGEKLTAFFPISSFSVWNIRPEDDDVYRRFWWSKDALPFLEKANLAAFLNQDSIRHLRRGEDFVITDTQTDPRANAEAFKALNIGSYVGLPYRREVSWSSMLAIFSPVAYDWRPDQIALLTDVMNRLLPRIERAQAEEALKASEARLTAVFESLPVGVGVVDNTGKFILSNRELHRFIPTGIMPSRDADRQDRWQAYHPDGRRLEPEEYPGARALRGERVVPGIEMLYTPDEGPPIWTRVAAVPIWDGEGRLNGQVGIITDISELKQAEEALKEASRRKDEFLAMLAHELRNPLASIRLGMGLLSWTDETDPVLEQTVGLINQQVDHLVRLVDELLDVSRISRGKIELKPERVELGALVKSAVEAIRPQYEALDKPLHLTPCPLPLFVQGDPTRLAQVVTNLLTNGLRYTGLHGQVWISLRAKGQEAVLRVADNGIGLAPDQLTAIFELFVQVDVSLARSQGGLGIGLTLVKRLVEMHGGRVEARSPGLGQGSEFVVYLPLLEKPQQNRDAATATTASKPSRHRILVIDDNPGLAFMLSQTLKMRGYEVHTQHSGREGIKAAEELRPTVILCDIGMPELDGYETCQLIRQQPWGQDVLIIAVTGYGQEDDKRRAKEAGFNEHLLKPVDMGALIRLLEE</sequence>
<dbReference type="InterPro" id="IPR005467">
    <property type="entry name" value="His_kinase_dom"/>
</dbReference>
<dbReference type="Pfam" id="PF02518">
    <property type="entry name" value="HATPase_c"/>
    <property type="match status" value="1"/>
</dbReference>
<dbReference type="SMART" id="SM00086">
    <property type="entry name" value="PAC"/>
    <property type="match status" value="2"/>
</dbReference>
<dbReference type="InterPro" id="IPR013655">
    <property type="entry name" value="PAS_fold_3"/>
</dbReference>
<dbReference type="SMART" id="SM00091">
    <property type="entry name" value="PAS"/>
    <property type="match status" value="3"/>
</dbReference>
<dbReference type="InterPro" id="IPR035965">
    <property type="entry name" value="PAS-like_dom_sf"/>
</dbReference>
<dbReference type="CDD" id="cd17580">
    <property type="entry name" value="REC_2_DhkD-like"/>
    <property type="match status" value="1"/>
</dbReference>
<dbReference type="PRINTS" id="PR00344">
    <property type="entry name" value="BCTRLSENSOR"/>
</dbReference>
<dbReference type="Pfam" id="PF00512">
    <property type="entry name" value="HisKA"/>
    <property type="match status" value="1"/>
</dbReference>
<dbReference type="EC" id="2.7.13.3" evidence="2"/>
<feature type="domain" description="Response regulatory" evidence="9">
    <location>
        <begin position="936"/>
        <end position="1050"/>
    </location>
</feature>
<dbReference type="InterPro" id="IPR004358">
    <property type="entry name" value="Sig_transdc_His_kin-like_C"/>
</dbReference>
<evidence type="ECO:0000259" key="10">
    <source>
        <dbReference type="PROSITE" id="PS50113"/>
    </source>
</evidence>
<evidence type="ECO:0000313" key="11">
    <source>
        <dbReference type="EMBL" id="RAK00212.1"/>
    </source>
</evidence>
<dbReference type="PANTHER" id="PTHR43547:SF2">
    <property type="entry name" value="HYBRID SIGNAL TRANSDUCTION HISTIDINE KINASE C"/>
    <property type="match status" value="1"/>
</dbReference>
<evidence type="ECO:0000256" key="2">
    <source>
        <dbReference type="ARBA" id="ARBA00012438"/>
    </source>
</evidence>
<feature type="domain" description="Histidine kinase" evidence="8">
    <location>
        <begin position="697"/>
        <end position="915"/>
    </location>
</feature>
<dbReference type="CDD" id="cd00075">
    <property type="entry name" value="HATPase"/>
    <property type="match status" value="1"/>
</dbReference>
<gene>
    <name evidence="11" type="ORF">LX87_01910</name>
</gene>
<dbReference type="SMART" id="SM00388">
    <property type="entry name" value="HisKA"/>
    <property type="match status" value="1"/>
</dbReference>
<dbReference type="InterPro" id="IPR011006">
    <property type="entry name" value="CheY-like_superfamily"/>
</dbReference>
<dbReference type="Gene3D" id="3.30.450.20">
    <property type="entry name" value="PAS domain"/>
    <property type="match status" value="4"/>
</dbReference>
<dbReference type="InterPro" id="IPR036890">
    <property type="entry name" value="HATPase_C_sf"/>
</dbReference>
<accession>A0A327X1Y8</accession>
<comment type="catalytic activity">
    <reaction evidence="1">
        <text>ATP + protein L-histidine = ADP + protein N-phospho-L-histidine.</text>
        <dbReference type="EC" id="2.7.13.3"/>
    </reaction>
</comment>
<evidence type="ECO:0000256" key="1">
    <source>
        <dbReference type="ARBA" id="ARBA00000085"/>
    </source>
</evidence>
<dbReference type="InterPro" id="IPR003594">
    <property type="entry name" value="HATPase_dom"/>
</dbReference>
<dbReference type="InterPro" id="IPR003661">
    <property type="entry name" value="HisK_dim/P_dom"/>
</dbReference>
<reference evidence="11 12" key="1">
    <citation type="submission" date="2018-06" db="EMBL/GenBank/DDBJ databases">
        <title>Genomic Encyclopedia of Archaeal and Bacterial Type Strains, Phase II (KMG-II): from individual species to whole genera.</title>
        <authorList>
            <person name="Goeker M."/>
        </authorList>
    </citation>
    <scope>NUCLEOTIDE SEQUENCE [LARGE SCALE GENOMIC DNA]</scope>
    <source>
        <strain evidence="11 12">DSM 21851</strain>
    </source>
</reference>
<organism evidence="11 12">
    <name type="scientific">Larkinella arboricola</name>
    <dbReference type="NCBI Taxonomy" id="643671"/>
    <lineage>
        <taxon>Bacteria</taxon>
        <taxon>Pseudomonadati</taxon>
        <taxon>Bacteroidota</taxon>
        <taxon>Cytophagia</taxon>
        <taxon>Cytophagales</taxon>
        <taxon>Spirosomataceae</taxon>
        <taxon>Larkinella</taxon>
    </lineage>
</organism>
<dbReference type="Gene3D" id="3.40.50.2300">
    <property type="match status" value="1"/>
</dbReference>
<evidence type="ECO:0000313" key="12">
    <source>
        <dbReference type="Proteomes" id="UP000248790"/>
    </source>
</evidence>
<dbReference type="Gene3D" id="1.10.287.130">
    <property type="match status" value="1"/>
</dbReference>